<protein>
    <submittedName>
        <fullName evidence="1">Uncharacterized protein</fullName>
    </submittedName>
</protein>
<name>A0A1A9USJ0_GLOAU</name>
<keyword evidence="2" id="KW-1185">Reference proteome</keyword>
<dbReference type="EnsemblMetazoa" id="GAUT013875-RA">
    <property type="protein sequence ID" value="GAUT013875-PA"/>
    <property type="gene ID" value="GAUT013875"/>
</dbReference>
<proteinExistence type="predicted"/>
<reference evidence="1" key="1">
    <citation type="submission" date="2020-05" db="UniProtKB">
        <authorList>
            <consortium name="EnsemblMetazoa"/>
        </authorList>
    </citation>
    <scope>IDENTIFICATION</scope>
    <source>
        <strain evidence="1">TTRI</strain>
    </source>
</reference>
<sequence>MTYCTSVDFPHSLMSVINKRFKIDESTAVPTQMNSSQKLSKIMDNKKLVAFCIPLKLVAPTSSTQYRLPCENLEDYSDADWADDFDDRTTSSHWKTVVWYYCYTYKV</sequence>
<evidence type="ECO:0000313" key="2">
    <source>
        <dbReference type="Proteomes" id="UP000078200"/>
    </source>
</evidence>
<evidence type="ECO:0000313" key="1">
    <source>
        <dbReference type="EnsemblMetazoa" id="GAUT013875-PA"/>
    </source>
</evidence>
<dbReference type="AlphaFoldDB" id="A0A1A9USJ0"/>
<organism evidence="1 2">
    <name type="scientific">Glossina austeni</name>
    <name type="common">Savannah tsetse fly</name>
    <dbReference type="NCBI Taxonomy" id="7395"/>
    <lineage>
        <taxon>Eukaryota</taxon>
        <taxon>Metazoa</taxon>
        <taxon>Ecdysozoa</taxon>
        <taxon>Arthropoda</taxon>
        <taxon>Hexapoda</taxon>
        <taxon>Insecta</taxon>
        <taxon>Pterygota</taxon>
        <taxon>Neoptera</taxon>
        <taxon>Endopterygota</taxon>
        <taxon>Diptera</taxon>
        <taxon>Brachycera</taxon>
        <taxon>Muscomorpha</taxon>
        <taxon>Hippoboscoidea</taxon>
        <taxon>Glossinidae</taxon>
        <taxon>Glossina</taxon>
    </lineage>
</organism>
<accession>A0A1A9USJ0</accession>
<dbReference type="VEuPathDB" id="VectorBase:GAUT013875"/>
<dbReference type="Proteomes" id="UP000078200">
    <property type="component" value="Unassembled WGS sequence"/>
</dbReference>